<feature type="transmembrane region" description="Helical" evidence="7">
    <location>
        <begin position="92"/>
        <end position="112"/>
    </location>
</feature>
<organism evidence="8">
    <name type="scientific">freshwater metagenome</name>
    <dbReference type="NCBI Taxonomy" id="449393"/>
    <lineage>
        <taxon>unclassified sequences</taxon>
        <taxon>metagenomes</taxon>
        <taxon>ecological metagenomes</taxon>
    </lineage>
</organism>
<keyword evidence="3 7" id="KW-0812">Transmembrane</keyword>
<dbReference type="PANTHER" id="PTHR33695">
    <property type="entry name" value="LIPOPROTEIN SIGNAL PEPTIDASE"/>
    <property type="match status" value="1"/>
</dbReference>
<sequence length="163" mass="18015">MRPQFSPGKTRTIWLTAWTIWLFDYVTKTWALSNFSSDPQPVIGTLLQFTLLKNSGAAFSVASGFTLIFSLLAVAVIATIVRYAARITSRGWLTCAGLLLGGVLGNLTDRIFREPGFFLGHVIDWIQIPNWPVFNIADIAISTAALLAFIQTMRNVPPITQVQ</sequence>
<accession>A0A6J6TN83</accession>
<evidence type="ECO:0000256" key="7">
    <source>
        <dbReference type="SAM" id="Phobius"/>
    </source>
</evidence>
<evidence type="ECO:0000256" key="4">
    <source>
        <dbReference type="ARBA" id="ARBA00022801"/>
    </source>
</evidence>
<evidence type="ECO:0000256" key="5">
    <source>
        <dbReference type="ARBA" id="ARBA00022989"/>
    </source>
</evidence>
<keyword evidence="2" id="KW-0645">Protease</keyword>
<feature type="transmembrane region" description="Helical" evidence="7">
    <location>
        <begin position="132"/>
        <end position="150"/>
    </location>
</feature>
<dbReference type="AlphaFoldDB" id="A0A6J6TN83"/>
<dbReference type="NCBIfam" id="TIGR00077">
    <property type="entry name" value="lspA"/>
    <property type="match status" value="1"/>
</dbReference>
<dbReference type="PANTHER" id="PTHR33695:SF1">
    <property type="entry name" value="LIPOPROTEIN SIGNAL PEPTIDASE"/>
    <property type="match status" value="1"/>
</dbReference>
<dbReference type="InterPro" id="IPR001872">
    <property type="entry name" value="Peptidase_A8"/>
</dbReference>
<keyword evidence="4" id="KW-0378">Hydrolase</keyword>
<keyword evidence="5 7" id="KW-1133">Transmembrane helix</keyword>
<evidence type="ECO:0000256" key="1">
    <source>
        <dbReference type="ARBA" id="ARBA00022475"/>
    </source>
</evidence>
<evidence type="ECO:0000256" key="2">
    <source>
        <dbReference type="ARBA" id="ARBA00022670"/>
    </source>
</evidence>
<feature type="transmembrane region" description="Helical" evidence="7">
    <location>
        <begin position="55"/>
        <end position="80"/>
    </location>
</feature>
<dbReference type="GO" id="GO:0016020">
    <property type="term" value="C:membrane"/>
    <property type="evidence" value="ECO:0007669"/>
    <property type="project" value="InterPro"/>
</dbReference>
<dbReference type="HAMAP" id="MF_00161">
    <property type="entry name" value="LspA"/>
    <property type="match status" value="1"/>
</dbReference>
<dbReference type="GO" id="GO:0006508">
    <property type="term" value="P:proteolysis"/>
    <property type="evidence" value="ECO:0007669"/>
    <property type="project" value="UniProtKB-KW"/>
</dbReference>
<dbReference type="EMBL" id="CAEZZE010000056">
    <property type="protein sequence ID" value="CAB4748862.1"/>
    <property type="molecule type" value="Genomic_DNA"/>
</dbReference>
<gene>
    <name evidence="8" type="ORF">UFOPK2827_00446</name>
</gene>
<evidence type="ECO:0000256" key="3">
    <source>
        <dbReference type="ARBA" id="ARBA00022692"/>
    </source>
</evidence>
<dbReference type="Pfam" id="PF01252">
    <property type="entry name" value="Peptidase_A8"/>
    <property type="match status" value="1"/>
</dbReference>
<dbReference type="GO" id="GO:0004190">
    <property type="term" value="F:aspartic-type endopeptidase activity"/>
    <property type="evidence" value="ECO:0007669"/>
    <property type="project" value="InterPro"/>
</dbReference>
<protein>
    <submittedName>
        <fullName evidence="8">Unannotated protein</fullName>
    </submittedName>
</protein>
<evidence type="ECO:0000256" key="6">
    <source>
        <dbReference type="ARBA" id="ARBA00023136"/>
    </source>
</evidence>
<keyword evidence="6 7" id="KW-0472">Membrane</keyword>
<keyword evidence="1" id="KW-1003">Cell membrane</keyword>
<reference evidence="8" key="1">
    <citation type="submission" date="2020-05" db="EMBL/GenBank/DDBJ databases">
        <authorList>
            <person name="Chiriac C."/>
            <person name="Salcher M."/>
            <person name="Ghai R."/>
            <person name="Kavagutti S V."/>
        </authorList>
    </citation>
    <scope>NUCLEOTIDE SEQUENCE</scope>
</reference>
<name>A0A6J6TN83_9ZZZZ</name>
<proteinExistence type="inferred from homology"/>
<dbReference type="PRINTS" id="PR00781">
    <property type="entry name" value="LIPOSIGPTASE"/>
</dbReference>
<evidence type="ECO:0000313" key="8">
    <source>
        <dbReference type="EMBL" id="CAB4748862.1"/>
    </source>
</evidence>